<evidence type="ECO:0000313" key="4">
    <source>
        <dbReference type="EMBL" id="GAA2503072.1"/>
    </source>
</evidence>
<dbReference type="Gene3D" id="3.20.20.70">
    <property type="entry name" value="Aldolase class I"/>
    <property type="match status" value="1"/>
</dbReference>
<evidence type="ECO:0000256" key="1">
    <source>
        <dbReference type="ARBA" id="ARBA00022630"/>
    </source>
</evidence>
<proteinExistence type="predicted"/>
<reference evidence="5" key="1">
    <citation type="journal article" date="2019" name="Int. J. Syst. Evol. Microbiol.">
        <title>The Global Catalogue of Microorganisms (GCM) 10K type strain sequencing project: providing services to taxonomists for standard genome sequencing and annotation.</title>
        <authorList>
            <consortium name="The Broad Institute Genomics Platform"/>
            <consortium name="The Broad Institute Genome Sequencing Center for Infectious Disease"/>
            <person name="Wu L."/>
            <person name="Ma J."/>
        </authorList>
    </citation>
    <scope>NUCLEOTIDE SEQUENCE [LARGE SCALE GENOMIC DNA]</scope>
    <source>
        <strain evidence="5">JCM 6923</strain>
    </source>
</reference>
<gene>
    <name evidence="4" type="ORF">GCM10010422_60920</name>
</gene>
<keyword evidence="5" id="KW-1185">Reference proteome</keyword>
<evidence type="ECO:0000259" key="3">
    <source>
        <dbReference type="Pfam" id="PF00724"/>
    </source>
</evidence>
<name>A0ABP5ZTA0_9ACTN</name>
<dbReference type="PANTHER" id="PTHR43656:SF2">
    <property type="entry name" value="BINDING OXIDOREDUCTASE, PUTATIVE (AFU_ORTHOLOGUE AFUA_2G08260)-RELATED"/>
    <property type="match status" value="1"/>
</dbReference>
<keyword evidence="2" id="KW-0560">Oxidoreductase</keyword>
<dbReference type="CDD" id="cd04733">
    <property type="entry name" value="OYE_like_2_FMN"/>
    <property type="match status" value="1"/>
</dbReference>
<dbReference type="Pfam" id="PF00724">
    <property type="entry name" value="Oxidored_FMN"/>
    <property type="match status" value="1"/>
</dbReference>
<keyword evidence="1" id="KW-0285">Flavoprotein</keyword>
<dbReference type="EMBL" id="BAAATL010000033">
    <property type="protein sequence ID" value="GAA2503072.1"/>
    <property type="molecule type" value="Genomic_DNA"/>
</dbReference>
<dbReference type="InterPro" id="IPR001155">
    <property type="entry name" value="OxRdtase_FMN_N"/>
</dbReference>
<evidence type="ECO:0000313" key="5">
    <source>
        <dbReference type="Proteomes" id="UP001501721"/>
    </source>
</evidence>
<protein>
    <submittedName>
        <fullName evidence="4">NADH:flavin oxidoreductase/NADH oxidase family protein</fullName>
    </submittedName>
</protein>
<dbReference type="PANTHER" id="PTHR43656">
    <property type="entry name" value="BINDING OXIDOREDUCTASE, PUTATIVE (AFU_ORTHOLOGUE AFUA_2G08260)-RELATED"/>
    <property type="match status" value="1"/>
</dbReference>
<evidence type="ECO:0000256" key="2">
    <source>
        <dbReference type="ARBA" id="ARBA00023002"/>
    </source>
</evidence>
<dbReference type="InterPro" id="IPR051799">
    <property type="entry name" value="NADH_flavin_oxidoreductase"/>
</dbReference>
<comment type="caution">
    <text evidence="4">The sequence shown here is derived from an EMBL/GenBank/DDBJ whole genome shotgun (WGS) entry which is preliminary data.</text>
</comment>
<accession>A0ABP5ZTA0</accession>
<dbReference type="InterPro" id="IPR013785">
    <property type="entry name" value="Aldolase_TIM"/>
</dbReference>
<feature type="domain" description="NADH:flavin oxidoreductase/NADH oxidase N-terminal" evidence="3">
    <location>
        <begin position="5"/>
        <end position="345"/>
    </location>
</feature>
<dbReference type="Proteomes" id="UP001501721">
    <property type="component" value="Unassembled WGS sequence"/>
</dbReference>
<organism evidence="4 5">
    <name type="scientific">Streptomyces graminearus</name>
    <dbReference type="NCBI Taxonomy" id="284030"/>
    <lineage>
        <taxon>Bacteria</taxon>
        <taxon>Bacillati</taxon>
        <taxon>Actinomycetota</taxon>
        <taxon>Actinomycetes</taxon>
        <taxon>Kitasatosporales</taxon>
        <taxon>Streptomycetaceae</taxon>
        <taxon>Streptomyces</taxon>
    </lineage>
</organism>
<sequence>MSVELSTPLTLPSGVTLANRIAKSALSEALADRAQAPTAELIRLYRRWADSGAGLLITGNVMVDRRALGEPGNVAIEDDRHLDLLGQWAEAATARGAQAWVQLNHPGRQAPRGLNREAVAPSEITVTGAPGVFGKPRALSSAEIKGIIRRFATAARVVVDAGFTGVQIHAAHGYLISQFLSPLTNRRTDEWGGSAENRRRFLLEIVAAVRAEFGPRIPIGVKLNSADFQRGGMTEDESTEVVLALAKKGIDLLEISGGNYESTAFMGASGEGVKASTRAREAYFLDYAERARKAIADSGAELPLMVTGGFRSRLGMAEAVAGDAVDIVGLGRPLIMEPDLPRRLLAGEAGAMLVHPRRLRIKHLEGMGELMWFGVQLRRIGQGKEPDPTRHPLRNLPHYLHTTGLIGRPARRGFTG</sequence>
<dbReference type="SUPFAM" id="SSF51395">
    <property type="entry name" value="FMN-linked oxidoreductases"/>
    <property type="match status" value="1"/>
</dbReference>